<dbReference type="Gene3D" id="2.60.120.560">
    <property type="entry name" value="Exo-inulinase, domain 1"/>
    <property type="match status" value="1"/>
</dbReference>
<dbReference type="Proteomes" id="UP001200642">
    <property type="component" value="Unassembled WGS sequence"/>
</dbReference>
<comment type="caution">
    <text evidence="2">The sequence shown here is derived from an EMBL/GenBank/DDBJ whole genome shotgun (WGS) entry which is preliminary data.</text>
</comment>
<accession>A0AAE3EXB0</accession>
<name>A0AAE3EXB0_9FLAO</name>
<dbReference type="RefSeq" id="WP_317902596.1">
    <property type="nucleotide sequence ID" value="NZ_JAIRBC010000016.1"/>
</dbReference>
<dbReference type="InterPro" id="IPR010496">
    <property type="entry name" value="AL/BT2_dom"/>
</dbReference>
<protein>
    <submittedName>
        <fullName evidence="2">DUF1080 domain-containing protein</fullName>
    </submittedName>
</protein>
<dbReference type="Pfam" id="PF06439">
    <property type="entry name" value="3keto-disac_hyd"/>
    <property type="match status" value="1"/>
</dbReference>
<sequence>MGIKSKLLLMVVILTNCNTTNSKWKSLIVNDSLEGWHIFQDDGSKKGWIVEGNTLIFNGISDMESGEGDASLLSDKVYRNFEIQFDWKIAPGGNSGFMWGVNEDEKYNYPYQTGQEIQILDPAIYDDPTIVLGGEIELNNAIEDLKARKHFVGALYDLSAPTETNVCKPADEWNSYHIKIDYDANRGEVILNDVLINSFPLEGPEWEVMLQKSKFSRSEDYEYLGDSRWYDFGKFSEGHICFQDHPGKVSFRNIRIKELD</sequence>
<reference evidence="2" key="1">
    <citation type="submission" date="2023-02" db="EMBL/GenBank/DDBJ databases">
        <title>Genome of Flavobacteriaceae gen. nov. sp. strain F89.</title>
        <authorList>
            <person name="Wang Y."/>
        </authorList>
    </citation>
    <scope>NUCLEOTIDE SEQUENCE</scope>
    <source>
        <strain evidence="2">F89</strain>
    </source>
</reference>
<evidence type="ECO:0000259" key="1">
    <source>
        <dbReference type="Pfam" id="PF06439"/>
    </source>
</evidence>
<gene>
    <name evidence="2" type="ORF">K8352_11880</name>
</gene>
<dbReference type="EMBL" id="JAIRBC010000016">
    <property type="protein sequence ID" value="MCG2461452.1"/>
    <property type="molecule type" value="Genomic_DNA"/>
</dbReference>
<evidence type="ECO:0000313" key="3">
    <source>
        <dbReference type="Proteomes" id="UP001200642"/>
    </source>
</evidence>
<evidence type="ECO:0000313" key="2">
    <source>
        <dbReference type="EMBL" id="MCG2461452.1"/>
    </source>
</evidence>
<dbReference type="AlphaFoldDB" id="A0AAE3EXB0"/>
<keyword evidence="3" id="KW-1185">Reference proteome</keyword>
<organism evidence="2 3">
    <name type="scientific">Cerina litoralis</name>
    <dbReference type="NCBI Taxonomy" id="2874477"/>
    <lineage>
        <taxon>Bacteria</taxon>
        <taxon>Pseudomonadati</taxon>
        <taxon>Bacteroidota</taxon>
        <taxon>Flavobacteriia</taxon>
        <taxon>Flavobacteriales</taxon>
        <taxon>Flavobacteriaceae</taxon>
        <taxon>Cerina</taxon>
    </lineage>
</organism>
<dbReference type="GO" id="GO:0016787">
    <property type="term" value="F:hydrolase activity"/>
    <property type="evidence" value="ECO:0007669"/>
    <property type="project" value="InterPro"/>
</dbReference>
<proteinExistence type="predicted"/>
<feature type="domain" description="3-keto-alpha-glucoside-1,2-lyase/3-keto-2-hydroxy-glucal hydratase" evidence="1">
    <location>
        <begin position="23"/>
        <end position="257"/>
    </location>
</feature>